<gene>
    <name evidence="2" type="ORF">FRACA_1710010</name>
</gene>
<organism evidence="2 3">
    <name type="scientific">Frankia canadensis</name>
    <dbReference type="NCBI Taxonomy" id="1836972"/>
    <lineage>
        <taxon>Bacteria</taxon>
        <taxon>Bacillati</taxon>
        <taxon>Actinomycetota</taxon>
        <taxon>Actinomycetes</taxon>
        <taxon>Frankiales</taxon>
        <taxon>Frankiaceae</taxon>
        <taxon>Frankia</taxon>
    </lineage>
</organism>
<feature type="compositionally biased region" description="Acidic residues" evidence="1">
    <location>
        <begin position="195"/>
        <end position="209"/>
    </location>
</feature>
<dbReference type="EMBL" id="FZMO01000081">
    <property type="protein sequence ID" value="SNQ47137.1"/>
    <property type="molecule type" value="Genomic_DNA"/>
</dbReference>
<protein>
    <recommendedName>
        <fullName evidence="4">DNA primase</fullName>
    </recommendedName>
</protein>
<dbReference type="AlphaFoldDB" id="A0A2I2KN87"/>
<feature type="compositionally biased region" description="Acidic residues" evidence="1">
    <location>
        <begin position="151"/>
        <end position="181"/>
    </location>
</feature>
<name>A0A2I2KN87_9ACTN</name>
<reference evidence="2 3" key="1">
    <citation type="submission" date="2017-06" db="EMBL/GenBank/DDBJ databases">
        <authorList>
            <person name="Kim H.J."/>
            <person name="Triplett B.A."/>
        </authorList>
    </citation>
    <scope>NUCLEOTIDE SEQUENCE [LARGE SCALE GENOMIC DNA]</scope>
    <source>
        <strain evidence="2">FRACA_ARgP5</strain>
    </source>
</reference>
<dbReference type="Proteomes" id="UP000234331">
    <property type="component" value="Unassembled WGS sequence"/>
</dbReference>
<feature type="region of interest" description="Disordered" evidence="1">
    <location>
        <begin position="139"/>
        <end position="280"/>
    </location>
</feature>
<accession>A0A2I2KN87</accession>
<sequence>MSNAKIAGALVGGYLLGRTKKAKFAVRTAMWLTGRKYNAQDILRDQVVTLLRSEEGQQIIAQLRGPAADAVRQALLSAYEAQAERLADGLHGRLSRLVPDAGGNGREESGAEDVAGAKKKLGGVGKAATGTVSAVAGAVTSRGRAAGDQGEGAEDERAEDETPQDEQYQQDEEDQAEDGQNEQDAGGGGHQGETADGDEDEAAESEEFETAQGTEGGAAEGVESEAARDEREQSKGDEGEGEDELAEPAPAARTRDAGPERAPAGRQARAREPRAGRKEM</sequence>
<feature type="compositionally biased region" description="Basic and acidic residues" evidence="1">
    <location>
        <begin position="225"/>
        <end position="238"/>
    </location>
</feature>
<proteinExistence type="predicted"/>
<evidence type="ECO:0000256" key="1">
    <source>
        <dbReference type="SAM" id="MobiDB-lite"/>
    </source>
</evidence>
<dbReference type="OrthoDB" id="4966929at2"/>
<feature type="compositionally biased region" description="Low complexity" evidence="1">
    <location>
        <begin position="139"/>
        <end position="148"/>
    </location>
</feature>
<keyword evidence="3" id="KW-1185">Reference proteome</keyword>
<feature type="compositionally biased region" description="Basic and acidic residues" evidence="1">
    <location>
        <begin position="269"/>
        <end position="280"/>
    </location>
</feature>
<dbReference type="RefSeq" id="WP_101831034.1">
    <property type="nucleotide sequence ID" value="NZ_FZMO01000081.1"/>
</dbReference>
<evidence type="ECO:0008006" key="4">
    <source>
        <dbReference type="Google" id="ProtNLM"/>
    </source>
</evidence>
<evidence type="ECO:0000313" key="3">
    <source>
        <dbReference type="Proteomes" id="UP000234331"/>
    </source>
</evidence>
<evidence type="ECO:0000313" key="2">
    <source>
        <dbReference type="EMBL" id="SNQ47137.1"/>
    </source>
</evidence>